<comment type="caution">
    <text evidence="1">The sequence shown here is derived from an EMBL/GenBank/DDBJ whole genome shotgun (WGS) entry which is preliminary data.</text>
</comment>
<name>A0ABV4WHQ4_9CYAN</name>
<gene>
    <name evidence="1" type="ORF">ACE1CA_08675</name>
</gene>
<evidence type="ECO:0000313" key="1">
    <source>
        <dbReference type="EMBL" id="MFB2834594.1"/>
    </source>
</evidence>
<dbReference type="EMBL" id="JBHFNT010000071">
    <property type="protein sequence ID" value="MFB2834594.1"/>
    <property type="molecule type" value="Genomic_DNA"/>
</dbReference>
<sequence length="62" mass="6933">MSDTPPEPNSQNDDECEELIEKDEEICRNLKSPAARARCWQSANDRYAACKAGKPLPPLVTE</sequence>
<keyword evidence="2" id="KW-1185">Reference proteome</keyword>
<evidence type="ECO:0000313" key="2">
    <source>
        <dbReference type="Proteomes" id="UP001576780"/>
    </source>
</evidence>
<dbReference type="Proteomes" id="UP001576780">
    <property type="component" value="Unassembled WGS sequence"/>
</dbReference>
<protein>
    <submittedName>
        <fullName evidence="1">Uncharacterized protein</fullName>
    </submittedName>
</protein>
<accession>A0ABV4WHQ4</accession>
<reference evidence="1 2" key="1">
    <citation type="submission" date="2024-09" db="EMBL/GenBank/DDBJ databases">
        <title>Floridaenema gen nov. (Aerosakkonemataceae, Aerosakkonematales ord. nov., Cyanobacteria) from benthic tropical and subtropical fresh waters, with the description of four new species.</title>
        <authorList>
            <person name="Moretto J.A."/>
            <person name="Berthold D.E."/>
            <person name="Lefler F.W."/>
            <person name="Huang I.-S."/>
            <person name="Laughinghouse H. IV."/>
        </authorList>
    </citation>
    <scope>NUCLEOTIDE SEQUENCE [LARGE SCALE GENOMIC DNA]</scope>
    <source>
        <strain evidence="1 2">BLCC-F167</strain>
    </source>
</reference>
<proteinExistence type="predicted"/>
<organism evidence="1 2">
    <name type="scientific">Floridaenema evergladense BLCC-F167</name>
    <dbReference type="NCBI Taxonomy" id="3153639"/>
    <lineage>
        <taxon>Bacteria</taxon>
        <taxon>Bacillati</taxon>
        <taxon>Cyanobacteriota</taxon>
        <taxon>Cyanophyceae</taxon>
        <taxon>Oscillatoriophycideae</taxon>
        <taxon>Aerosakkonematales</taxon>
        <taxon>Aerosakkonemataceae</taxon>
        <taxon>Floridanema</taxon>
        <taxon>Floridanema evergladense</taxon>
    </lineage>
</organism>
<dbReference type="RefSeq" id="WP_413277026.1">
    <property type="nucleotide sequence ID" value="NZ_JBHFNT010000071.1"/>
</dbReference>